<dbReference type="Proteomes" id="UP000681131">
    <property type="component" value="Chromosome"/>
</dbReference>
<dbReference type="PROSITE" id="PS51197">
    <property type="entry name" value="HTH_RRF2_2"/>
    <property type="match status" value="1"/>
</dbReference>
<dbReference type="SUPFAM" id="SSF46785">
    <property type="entry name" value="Winged helix' DNA-binding domain"/>
    <property type="match status" value="1"/>
</dbReference>
<evidence type="ECO:0000313" key="2">
    <source>
        <dbReference type="EMBL" id="QIW12187.1"/>
    </source>
</evidence>
<dbReference type="EMBL" id="CP043424">
    <property type="protein sequence ID" value="QIW12187.1"/>
    <property type="molecule type" value="Genomic_DNA"/>
</dbReference>
<dbReference type="PANTHER" id="PTHR33221:SF2">
    <property type="entry name" value="TRANSCRIPTIONAL REGULATOR"/>
    <property type="match status" value="1"/>
</dbReference>
<dbReference type="GO" id="GO:0005829">
    <property type="term" value="C:cytosol"/>
    <property type="evidence" value="ECO:0007669"/>
    <property type="project" value="TreeGrafter"/>
</dbReference>
<dbReference type="PANTHER" id="PTHR33221">
    <property type="entry name" value="WINGED HELIX-TURN-HELIX TRANSCRIPTIONAL REGULATOR, RRF2 FAMILY"/>
    <property type="match status" value="1"/>
</dbReference>
<dbReference type="NCBIfam" id="TIGR02944">
    <property type="entry name" value="suf_reg_Xantho"/>
    <property type="match status" value="1"/>
</dbReference>
<sequence>MLKISKLLDYGLLVVVTIAKNKEAPYSAMKISDVTGLNLPTVRKLLNLLSNRNIVTSKRGVDGGYILVKNAETIKVLDIVKAVEENVRVTECCDLRKKKCAAVKVCTVDNYWKAMNKKVLEILSETSIDDVVNNNQI</sequence>
<evidence type="ECO:0000313" key="1">
    <source>
        <dbReference type="EMBL" id="AXA33951.1"/>
    </source>
</evidence>
<accession>A0A2Z4XYJ7</accession>
<dbReference type="NCBIfam" id="TIGR00738">
    <property type="entry name" value="rrf2_super"/>
    <property type="match status" value="1"/>
</dbReference>
<name>A0A2Z4XYJ7_9GAMM</name>
<dbReference type="AlphaFoldDB" id="A0A2Z4XYJ7"/>
<dbReference type="OrthoDB" id="9808360at2"/>
<dbReference type="InterPro" id="IPR036388">
    <property type="entry name" value="WH-like_DNA-bd_sf"/>
</dbReference>
<protein>
    <submittedName>
        <fullName evidence="1">SUF system Fe-S cluster assembly regulator</fullName>
    </submittedName>
</protein>
<dbReference type="InterPro" id="IPR036390">
    <property type="entry name" value="WH_DNA-bd_sf"/>
</dbReference>
<keyword evidence="4" id="KW-1185">Reference proteome</keyword>
<dbReference type="RefSeq" id="WP_112870126.1">
    <property type="nucleotide sequence ID" value="NZ_CP021781.1"/>
</dbReference>
<dbReference type="EMBL" id="CP021781">
    <property type="protein sequence ID" value="AXA33951.1"/>
    <property type="molecule type" value="Genomic_DNA"/>
</dbReference>
<dbReference type="Gene3D" id="1.10.10.10">
    <property type="entry name" value="Winged helix-like DNA-binding domain superfamily/Winged helix DNA-binding domain"/>
    <property type="match status" value="1"/>
</dbReference>
<reference evidence="1 3" key="1">
    <citation type="submission" date="2017-06" db="EMBL/GenBank/DDBJ databases">
        <title>Complete genome of Francisella adeliensis.</title>
        <authorList>
            <person name="Vallesi A."/>
            <person name="Sjodin A."/>
        </authorList>
    </citation>
    <scope>NUCLEOTIDE SEQUENCE [LARGE SCALE GENOMIC DNA]</scope>
    <source>
        <strain evidence="1 3">FDC440</strain>
    </source>
</reference>
<evidence type="ECO:0000313" key="3">
    <source>
        <dbReference type="Proteomes" id="UP000251120"/>
    </source>
</evidence>
<dbReference type="Proteomes" id="UP000251120">
    <property type="component" value="Chromosome"/>
</dbReference>
<organism evidence="1 3">
    <name type="scientific">Francisella adeliensis</name>
    <dbReference type="NCBI Taxonomy" id="2007306"/>
    <lineage>
        <taxon>Bacteria</taxon>
        <taxon>Pseudomonadati</taxon>
        <taxon>Pseudomonadota</taxon>
        <taxon>Gammaproteobacteria</taxon>
        <taxon>Thiotrichales</taxon>
        <taxon>Francisellaceae</taxon>
        <taxon>Francisella</taxon>
    </lineage>
</organism>
<dbReference type="GO" id="GO:0003700">
    <property type="term" value="F:DNA-binding transcription factor activity"/>
    <property type="evidence" value="ECO:0007669"/>
    <property type="project" value="TreeGrafter"/>
</dbReference>
<gene>
    <name evidence="1" type="ORF">CDH04_05755</name>
    <name evidence="2" type="ORF">FZC43_05760</name>
</gene>
<dbReference type="InterPro" id="IPR000944">
    <property type="entry name" value="Tscrpt_reg_Rrf2"/>
</dbReference>
<proteinExistence type="predicted"/>
<dbReference type="InterPro" id="IPR014290">
    <property type="entry name" value="SUF_FeS_clus_asmbl_reg"/>
</dbReference>
<evidence type="ECO:0000313" key="4">
    <source>
        <dbReference type="Proteomes" id="UP000681131"/>
    </source>
</evidence>
<reference evidence="2 4" key="2">
    <citation type="submission" date="2019-08" db="EMBL/GenBank/DDBJ databases">
        <title>Complete genome sequences of Francisella adeliensis (FSC1325 and FSC1326).</title>
        <authorList>
            <person name="Ohrman C."/>
            <person name="Uneklint I."/>
            <person name="Vallesi A."/>
            <person name="Karlsson L."/>
            <person name="Sjodin A."/>
        </authorList>
    </citation>
    <scope>NUCLEOTIDE SEQUENCE [LARGE SCALE GENOMIC DNA]</scope>
    <source>
        <strain evidence="2 4">FSC1325</strain>
    </source>
</reference>
<dbReference type="Pfam" id="PF02082">
    <property type="entry name" value="Rrf2"/>
    <property type="match status" value="1"/>
</dbReference>
<dbReference type="KEGG" id="fad:CDH04_05755"/>